<dbReference type="VEuPathDB" id="FungiDB:MPH_01065"/>
<dbReference type="HOGENOM" id="CLU_043185_0_0_1"/>
<feature type="compositionally biased region" description="Basic and acidic residues" evidence="1">
    <location>
        <begin position="131"/>
        <end position="146"/>
    </location>
</feature>
<dbReference type="InParanoid" id="K2RGG9"/>
<dbReference type="EMBL" id="AHHD01000045">
    <property type="protein sequence ID" value="EKG21631.1"/>
    <property type="molecule type" value="Genomic_DNA"/>
</dbReference>
<reference evidence="2 3" key="1">
    <citation type="journal article" date="2012" name="BMC Genomics">
        <title>Tools to kill: Genome of one of the most destructive plant pathogenic fungi Macrophomina phaseolina.</title>
        <authorList>
            <person name="Islam M.S."/>
            <person name="Haque M.S."/>
            <person name="Islam M.M."/>
            <person name="Emdad E.M."/>
            <person name="Halim A."/>
            <person name="Hossen Q.M.M."/>
            <person name="Hossain M.Z."/>
            <person name="Ahmed B."/>
            <person name="Rahim S."/>
            <person name="Rahman M.S."/>
            <person name="Alam M.M."/>
            <person name="Hou S."/>
            <person name="Wan X."/>
            <person name="Saito J.A."/>
            <person name="Alam M."/>
        </authorList>
    </citation>
    <scope>NUCLEOTIDE SEQUENCE [LARGE SCALE GENOMIC DNA]</scope>
    <source>
        <strain evidence="2 3">MS6</strain>
    </source>
</reference>
<organism evidence="2 3">
    <name type="scientific">Macrophomina phaseolina (strain MS6)</name>
    <name type="common">Charcoal rot fungus</name>
    <dbReference type="NCBI Taxonomy" id="1126212"/>
    <lineage>
        <taxon>Eukaryota</taxon>
        <taxon>Fungi</taxon>
        <taxon>Dikarya</taxon>
        <taxon>Ascomycota</taxon>
        <taxon>Pezizomycotina</taxon>
        <taxon>Dothideomycetes</taxon>
        <taxon>Dothideomycetes incertae sedis</taxon>
        <taxon>Botryosphaeriales</taxon>
        <taxon>Botryosphaeriaceae</taxon>
        <taxon>Macrophomina</taxon>
    </lineage>
</organism>
<dbReference type="PANTHER" id="PTHR13621:SF2">
    <property type="entry name" value="PROLINE-RICH PROTEIN PRCC"/>
    <property type="match status" value="1"/>
</dbReference>
<dbReference type="GO" id="GO:0005634">
    <property type="term" value="C:nucleus"/>
    <property type="evidence" value="ECO:0007669"/>
    <property type="project" value="TreeGrafter"/>
</dbReference>
<dbReference type="Proteomes" id="UP000007129">
    <property type="component" value="Unassembled WGS sequence"/>
</dbReference>
<dbReference type="InterPro" id="IPR018800">
    <property type="entry name" value="PRCC"/>
</dbReference>
<accession>K2RGG9</accession>
<dbReference type="AlphaFoldDB" id="K2RGG9"/>
<dbReference type="STRING" id="1126212.K2RGG9"/>
<gene>
    <name evidence="2" type="ORF">MPH_01065</name>
</gene>
<feature type="region of interest" description="Disordered" evidence="1">
    <location>
        <begin position="266"/>
        <end position="294"/>
    </location>
</feature>
<name>K2RGG9_MACPH</name>
<feature type="compositionally biased region" description="Low complexity" evidence="1">
    <location>
        <begin position="56"/>
        <end position="71"/>
    </location>
</feature>
<evidence type="ECO:0000313" key="2">
    <source>
        <dbReference type="EMBL" id="EKG21631.1"/>
    </source>
</evidence>
<feature type="compositionally biased region" description="Basic and acidic residues" evidence="1">
    <location>
        <begin position="160"/>
        <end position="169"/>
    </location>
</feature>
<proteinExistence type="predicted"/>
<feature type="region of interest" description="Disordered" evidence="1">
    <location>
        <begin position="1"/>
        <end position="169"/>
    </location>
</feature>
<feature type="compositionally biased region" description="Polar residues" evidence="1">
    <location>
        <begin position="280"/>
        <end position="294"/>
    </location>
</feature>
<dbReference type="PANTHER" id="PTHR13621">
    <property type="entry name" value="PROLINE-RICH PROTEIN PRCC"/>
    <property type="match status" value="1"/>
</dbReference>
<feature type="region of interest" description="Disordered" evidence="1">
    <location>
        <begin position="182"/>
        <end position="253"/>
    </location>
</feature>
<feature type="compositionally biased region" description="Low complexity" evidence="1">
    <location>
        <begin position="16"/>
        <end position="38"/>
    </location>
</feature>
<dbReference type="Pfam" id="PF10253">
    <property type="entry name" value="PRCC"/>
    <property type="match status" value="1"/>
</dbReference>
<dbReference type="OrthoDB" id="2555634at2759"/>
<evidence type="ECO:0000313" key="3">
    <source>
        <dbReference type="Proteomes" id="UP000007129"/>
    </source>
</evidence>
<sequence length="400" mass="41683">MGLVDYSDSEGSESDASPATKPALKPAPKPAASSGKPAFQKVVDRSNPHKIRVNLPSAAAAGASDTPTASDEPPAKKARTGGGAFSGFNSFLPAPKRSGEAAGGAAKRAPGSGLGKGVSLKTGAAPGFSREPVEEASGHGQDKQDGREDEDAYGPEAPAEEPKPAEEVKLVGKPMMFKPLSVANNAKKKKKAAATPPAVPKPTIPQSPATEAVPVEKGEPAPAQIPPKPKPKVSLFSISREDSSPVPSASGGVYEPMMYASQQSTTPLYADGNDTAAPYQISTTDASQPSGPQSLNTVASDLNLTEAQKRQLFGRQRGKGAPDLSAINVVNFNTDQEYAHNEELRASGEIIQHNQVKTIAPGKHSLQQLVNNAAMQKDALEEHFATGKRNKREAGSKYGW</sequence>
<dbReference type="eggNOG" id="ENOG502RR3S">
    <property type="taxonomic scope" value="Eukaryota"/>
</dbReference>
<comment type="caution">
    <text evidence="2">The sequence shown here is derived from an EMBL/GenBank/DDBJ whole genome shotgun (WGS) entry which is preliminary data.</text>
</comment>
<evidence type="ECO:0000256" key="1">
    <source>
        <dbReference type="SAM" id="MobiDB-lite"/>
    </source>
</evidence>
<protein>
    <submittedName>
        <fullName evidence="2">Mitotic checkpoint protein PRCC</fullName>
    </submittedName>
</protein>